<keyword evidence="1" id="KW-0732">Signal</keyword>
<dbReference type="GO" id="GO:0030975">
    <property type="term" value="F:thiamine binding"/>
    <property type="evidence" value="ECO:0007669"/>
    <property type="project" value="TreeGrafter"/>
</dbReference>
<gene>
    <name evidence="2" type="ORF">SDC9_105049</name>
</gene>
<evidence type="ECO:0000313" key="2">
    <source>
        <dbReference type="EMBL" id="MPM58218.1"/>
    </source>
</evidence>
<dbReference type="SUPFAM" id="SSF53850">
    <property type="entry name" value="Periplasmic binding protein-like II"/>
    <property type="match status" value="1"/>
</dbReference>
<evidence type="ECO:0000256" key="1">
    <source>
        <dbReference type="ARBA" id="ARBA00022729"/>
    </source>
</evidence>
<organism evidence="2">
    <name type="scientific">bioreactor metagenome</name>
    <dbReference type="NCBI Taxonomy" id="1076179"/>
    <lineage>
        <taxon>unclassified sequences</taxon>
        <taxon>metagenomes</taxon>
        <taxon>ecological metagenomes</taxon>
    </lineage>
</organism>
<dbReference type="GO" id="GO:0030976">
    <property type="term" value="F:thiamine pyrophosphate binding"/>
    <property type="evidence" value="ECO:0007669"/>
    <property type="project" value="TreeGrafter"/>
</dbReference>
<dbReference type="GO" id="GO:0030288">
    <property type="term" value="C:outer membrane-bounded periplasmic space"/>
    <property type="evidence" value="ECO:0007669"/>
    <property type="project" value="TreeGrafter"/>
</dbReference>
<dbReference type="GO" id="GO:0015888">
    <property type="term" value="P:thiamine transport"/>
    <property type="evidence" value="ECO:0007669"/>
    <property type="project" value="TreeGrafter"/>
</dbReference>
<dbReference type="Gene3D" id="3.40.190.10">
    <property type="entry name" value="Periplasmic binding protein-like II"/>
    <property type="match status" value="2"/>
</dbReference>
<comment type="caution">
    <text evidence="2">The sequence shown here is derived from an EMBL/GenBank/DDBJ whole genome shotgun (WGS) entry which is preliminary data.</text>
</comment>
<dbReference type="AlphaFoldDB" id="A0A645AZK3"/>
<dbReference type="InterPro" id="IPR006059">
    <property type="entry name" value="SBP"/>
</dbReference>
<protein>
    <submittedName>
        <fullName evidence="2">Uncharacterized protein</fullName>
    </submittedName>
</protein>
<name>A0A645AZK3_9ZZZZ</name>
<accession>A0A645AZK3</accession>
<sequence length="305" mass="33652">MTDNDLNNLIDGFTEIYPDVEIEIVNGSGGELLARIRAEKENPQGDVMWGALSNSDGDTHSDLFLHWLSDYEDEVMDDYKSGNGFYSLDHLSTVVFAVNVELEKELGLDIRTYEDLLDPKLSGKIYIADPNSSSSAWNNLSNIFAAYGNDTPEAWAIVEGLMKNKMVIGTSSSVAFKGVNDGEYVVGLTYEDGAATLPKAGSTAIRIQYPENGASAFAFGCAVIQGAKNEAAAKAMVNYLMSAEGQSDLGTRLGTLRFTNKNAKYETPYLPASEDIKWVKRDIQWLTENREEILKKWNDLYAANY</sequence>
<dbReference type="PANTHER" id="PTHR30006">
    <property type="entry name" value="THIAMINE-BINDING PERIPLASMIC PROTEIN-RELATED"/>
    <property type="match status" value="1"/>
</dbReference>
<dbReference type="EMBL" id="VSSQ01016653">
    <property type="protein sequence ID" value="MPM58218.1"/>
    <property type="molecule type" value="Genomic_DNA"/>
</dbReference>
<dbReference type="PANTHER" id="PTHR30006:SF2">
    <property type="entry name" value="ABC TRANSPORTER SUBSTRATE-BINDING PROTEIN"/>
    <property type="match status" value="1"/>
</dbReference>
<proteinExistence type="predicted"/>
<reference evidence="2" key="1">
    <citation type="submission" date="2019-08" db="EMBL/GenBank/DDBJ databases">
        <authorList>
            <person name="Kucharzyk K."/>
            <person name="Murdoch R.W."/>
            <person name="Higgins S."/>
            <person name="Loffler F."/>
        </authorList>
    </citation>
    <scope>NUCLEOTIDE SEQUENCE</scope>
</reference>
<dbReference type="Pfam" id="PF13416">
    <property type="entry name" value="SBP_bac_8"/>
    <property type="match status" value="1"/>
</dbReference>